<dbReference type="CDD" id="cd06170">
    <property type="entry name" value="LuxR_C_like"/>
    <property type="match status" value="1"/>
</dbReference>
<accession>A0ABQ4KUU8</accession>
<dbReference type="PANTHER" id="PTHR44688:SF16">
    <property type="entry name" value="DNA-BINDING TRANSCRIPTIONAL ACTIVATOR DEVR_DOSR"/>
    <property type="match status" value="1"/>
</dbReference>
<dbReference type="SUPFAM" id="SSF48452">
    <property type="entry name" value="TPR-like"/>
    <property type="match status" value="1"/>
</dbReference>
<dbReference type="InterPro" id="IPR027417">
    <property type="entry name" value="P-loop_NTPase"/>
</dbReference>
<name>A0ABQ4KUU8_SIMTE</name>
<evidence type="ECO:0000313" key="6">
    <source>
        <dbReference type="Proteomes" id="UP000680670"/>
    </source>
</evidence>
<proteinExistence type="predicted"/>
<dbReference type="SUPFAM" id="SSF52540">
    <property type="entry name" value="P-loop containing nucleoside triphosphate hydrolases"/>
    <property type="match status" value="1"/>
</dbReference>
<keyword evidence="1" id="KW-0805">Transcription regulation</keyword>
<sequence>MSDQWPLISTRLKMPQPRKNYILRNELFLRLNQMGNYSVILVKGGPGTGKTTLITSFAKEKAMANIRWISLDENCNHVFSFWNYFIEAISGDLGATKQDFLTLYDSNFQKSNFERLLTLLINGLDHQEELFIVLDDFYYMTDRFLLDTIEFFVKNMPDHVHLILLTREEPPLYLAMLNMEGRLLVIDENDLKLPPEQGIQFLKETLKLNMEQEILDDLNAISEGWIGGLQLIAAATGGKKQGDLIRINLQNKLVADYLTKEIYEALNPEEKEFLVMTSMLSYFHQEICIKVIEQIDFKKIIDSLFKKNILLTCIDEEKGIYRYHTILKEYLNEKFNELNKETRIHFHLKAANSLKELGDFNQCIDHLLYAEDYIAAMKLILELPQNTALFSFMERIPEELLSKNPDFAFQRYFYHYVNMEFEKCREIYQLLKASMAEHSTYEAFKYANFIVEDRVNYNEVDVMSISEIDLLPLKETTKAFLLIKDATFLYVQNRYEKALLYIDQAINYSASRSNSYITFFSLSIKAQVLEDMGELNKCAHLYKKMERILESHESLSMLKASFYIGITGVYLKQMDLIGAESCLKQAADYSTNSVLPVDRGYRYNLTEYKFIREESEDAMELVNELMNMESYHSPVYLAPLLDYVFRLNKNKLPHEPLKEQFKLGYERMKNPFRSLENKLLYSKIIFHEGKGQAAMELTDEILTYSRKHKMKLMLIEASLFKIQMMIHHPGKKREVINLFREAVFYSHEDHILLPYYKEREVVAKLVRQYEQSIYSHLSTHEKTHYKAISNVCKVQMQSILSEREIEVLREIAEGSTNKEIADHLCISLATVKSHIINIYTKLRVNNRVAAIQASKKMGILHD</sequence>
<evidence type="ECO:0000259" key="4">
    <source>
        <dbReference type="PROSITE" id="PS50043"/>
    </source>
</evidence>
<comment type="caution">
    <text evidence="5">The sequence shown here is derived from an EMBL/GenBank/DDBJ whole genome shotgun (WGS) entry which is preliminary data.</text>
</comment>
<dbReference type="EMBL" id="BORJ01000003">
    <property type="protein sequence ID" value="GIN95781.1"/>
    <property type="molecule type" value="Genomic_DNA"/>
</dbReference>
<dbReference type="Gene3D" id="3.40.50.300">
    <property type="entry name" value="P-loop containing nucleotide triphosphate hydrolases"/>
    <property type="match status" value="1"/>
</dbReference>
<dbReference type="Gene3D" id="1.25.40.10">
    <property type="entry name" value="Tetratricopeptide repeat domain"/>
    <property type="match status" value="1"/>
</dbReference>
<dbReference type="RefSeq" id="WP_212953807.1">
    <property type="nucleotide sequence ID" value="NZ_BORJ01000003.1"/>
</dbReference>
<reference evidence="5 6" key="1">
    <citation type="submission" date="2021-03" db="EMBL/GenBank/DDBJ databases">
        <title>Antimicrobial resistance genes in bacteria isolated from Japanese honey, and their potential for conferring macrolide and lincosamide resistance in the American foulbrood pathogen Paenibacillus larvae.</title>
        <authorList>
            <person name="Okamoto M."/>
            <person name="Kumagai M."/>
            <person name="Kanamori H."/>
            <person name="Takamatsu D."/>
        </authorList>
    </citation>
    <scope>NUCLEOTIDE SEQUENCE [LARGE SCALE GENOMIC DNA]</scope>
    <source>
        <strain evidence="5 6">J6TS1</strain>
    </source>
</reference>
<evidence type="ECO:0000256" key="1">
    <source>
        <dbReference type="ARBA" id="ARBA00023015"/>
    </source>
</evidence>
<organism evidence="5 6">
    <name type="scientific">Siminovitchia terrae</name>
    <name type="common">Bacillus terrae</name>
    <dbReference type="NCBI Taxonomy" id="1914933"/>
    <lineage>
        <taxon>Bacteria</taxon>
        <taxon>Bacillati</taxon>
        <taxon>Bacillota</taxon>
        <taxon>Bacilli</taxon>
        <taxon>Bacillales</taxon>
        <taxon>Bacillaceae</taxon>
        <taxon>Siminovitchia</taxon>
    </lineage>
</organism>
<dbReference type="Proteomes" id="UP000680670">
    <property type="component" value="Unassembled WGS sequence"/>
</dbReference>
<keyword evidence="2" id="KW-0238">DNA-binding</keyword>
<dbReference type="InterPro" id="IPR011990">
    <property type="entry name" value="TPR-like_helical_dom_sf"/>
</dbReference>
<feature type="domain" description="HTH luxR-type" evidence="4">
    <location>
        <begin position="793"/>
        <end position="858"/>
    </location>
</feature>
<dbReference type="Gene3D" id="1.10.10.10">
    <property type="entry name" value="Winged helix-like DNA-binding domain superfamily/Winged helix DNA-binding domain"/>
    <property type="match status" value="1"/>
</dbReference>
<dbReference type="Pfam" id="PF00196">
    <property type="entry name" value="GerE"/>
    <property type="match status" value="1"/>
</dbReference>
<keyword evidence="6" id="KW-1185">Reference proteome</keyword>
<evidence type="ECO:0000313" key="5">
    <source>
        <dbReference type="EMBL" id="GIN95781.1"/>
    </source>
</evidence>
<dbReference type="SMART" id="SM00421">
    <property type="entry name" value="HTH_LUXR"/>
    <property type="match status" value="1"/>
</dbReference>
<dbReference type="Pfam" id="PF25873">
    <property type="entry name" value="WHD_MalT"/>
    <property type="match status" value="1"/>
</dbReference>
<dbReference type="SMART" id="SM00382">
    <property type="entry name" value="AAA"/>
    <property type="match status" value="1"/>
</dbReference>
<keyword evidence="3" id="KW-0804">Transcription</keyword>
<dbReference type="InterPro" id="IPR059106">
    <property type="entry name" value="WHD_MalT"/>
</dbReference>
<dbReference type="InterPro" id="IPR016032">
    <property type="entry name" value="Sig_transdc_resp-reg_C-effctor"/>
</dbReference>
<dbReference type="PRINTS" id="PR00038">
    <property type="entry name" value="HTHLUXR"/>
</dbReference>
<evidence type="ECO:0000256" key="2">
    <source>
        <dbReference type="ARBA" id="ARBA00023125"/>
    </source>
</evidence>
<dbReference type="InterPro" id="IPR003593">
    <property type="entry name" value="AAA+_ATPase"/>
</dbReference>
<dbReference type="SUPFAM" id="SSF46894">
    <property type="entry name" value="C-terminal effector domain of the bipartite response regulators"/>
    <property type="match status" value="1"/>
</dbReference>
<dbReference type="PROSITE" id="PS50043">
    <property type="entry name" value="HTH_LUXR_2"/>
    <property type="match status" value="1"/>
</dbReference>
<gene>
    <name evidence="5" type="ORF">J6TS1_16510</name>
</gene>
<dbReference type="InterPro" id="IPR036388">
    <property type="entry name" value="WH-like_DNA-bd_sf"/>
</dbReference>
<protein>
    <submittedName>
        <fullName evidence="5">Helix-turn-helix transcriptional regulator</fullName>
    </submittedName>
</protein>
<dbReference type="PANTHER" id="PTHR44688">
    <property type="entry name" value="DNA-BINDING TRANSCRIPTIONAL ACTIVATOR DEVR_DOSR"/>
    <property type="match status" value="1"/>
</dbReference>
<dbReference type="InterPro" id="IPR000792">
    <property type="entry name" value="Tscrpt_reg_LuxR_C"/>
</dbReference>
<dbReference type="PROSITE" id="PS00622">
    <property type="entry name" value="HTH_LUXR_1"/>
    <property type="match status" value="1"/>
</dbReference>
<evidence type="ECO:0000256" key="3">
    <source>
        <dbReference type="ARBA" id="ARBA00023163"/>
    </source>
</evidence>